<dbReference type="InterPro" id="IPR051131">
    <property type="entry name" value="NEK_Ser/Thr_kinase_NIMA"/>
</dbReference>
<gene>
    <name evidence="12" type="ORF">PTSG_05317</name>
</gene>
<comment type="catalytic activity">
    <reaction evidence="8">
        <text>L-seryl-[protein] + ATP = O-phospho-L-seryl-[protein] + ADP + H(+)</text>
        <dbReference type="Rhea" id="RHEA:17989"/>
        <dbReference type="Rhea" id="RHEA-COMP:9863"/>
        <dbReference type="Rhea" id="RHEA-COMP:11604"/>
        <dbReference type="ChEBI" id="CHEBI:15378"/>
        <dbReference type="ChEBI" id="CHEBI:29999"/>
        <dbReference type="ChEBI" id="CHEBI:30616"/>
        <dbReference type="ChEBI" id="CHEBI:83421"/>
        <dbReference type="ChEBI" id="CHEBI:456216"/>
        <dbReference type="EC" id="2.7.11.1"/>
    </reaction>
</comment>
<keyword evidence="3" id="KW-0808">Transferase</keyword>
<feature type="region of interest" description="Disordered" evidence="10">
    <location>
        <begin position="324"/>
        <end position="551"/>
    </location>
</feature>
<evidence type="ECO:0000256" key="8">
    <source>
        <dbReference type="ARBA" id="ARBA00048679"/>
    </source>
</evidence>
<dbReference type="InterPro" id="IPR017441">
    <property type="entry name" value="Protein_kinase_ATP_BS"/>
</dbReference>
<dbReference type="GeneID" id="16074468"/>
<evidence type="ECO:0000313" key="13">
    <source>
        <dbReference type="Proteomes" id="UP000007799"/>
    </source>
</evidence>
<dbReference type="OMA" id="KCKSYGP"/>
<dbReference type="SMART" id="SM00220">
    <property type="entry name" value="S_TKc"/>
    <property type="match status" value="1"/>
</dbReference>
<dbReference type="CDD" id="cd08215">
    <property type="entry name" value="STKc_Nek"/>
    <property type="match status" value="1"/>
</dbReference>
<dbReference type="PROSITE" id="PS00107">
    <property type="entry name" value="PROTEIN_KINASE_ATP"/>
    <property type="match status" value="1"/>
</dbReference>
<evidence type="ECO:0000256" key="6">
    <source>
        <dbReference type="ARBA" id="ARBA00022840"/>
    </source>
</evidence>
<accession>F2UA33</accession>
<dbReference type="InterPro" id="IPR000719">
    <property type="entry name" value="Prot_kinase_dom"/>
</dbReference>
<sequence>MLLPGAQNKMDKYSRVKLLGKGTFGKAWKVRNCEDHKEYVAKQIKCESRQDLKDALQEAEVLSKLGHTHIVSYSKVIQNSPKMVTIIMEYCAGGDVGEKISRRKFRNQYFDENTIQLWIVQAAEALNYLHAKGILHRDVKPANLFLTADATVKLGDFGIARIMDRNAIMPAERTTKTPVGTPMYFSPEMCSGKRYGQKADVWALGCVLYECAALRPAFTATSMDSLTAKIKRGHHDKHLPTRYGHGLRKLIARMLSLDPMHRPTAYEVLHSEYLALAAMENRRLNAAKQPHPHVHDPAEAKNSHAPNIMVIDDDPLHAILSKDMPPAQRKLSPLKGRREKGVHNPPAKQHRRGADDHLFMVEGRVNQLQSREGSRPTSTDKKRPPHQQQHPGQPGRRARSPRDPREAGQAYIPSRGGGVRHSPLVAGQQHQHVRPSGSPHAAAHLSPGLRRKSDFELVRQRNVRSGRRDSPSSNQHPQLHQQHQHQHQHQAPPDSYVAQLQAHRRHSVDVLPSMPHSRAKSPAGRYQFNARQNHITPGQGGGRYNFGGARR</sequence>
<keyword evidence="5 12" id="KW-0418">Kinase</keyword>
<feature type="compositionally biased region" description="Low complexity" evidence="10">
    <location>
        <begin position="386"/>
        <end position="395"/>
    </location>
</feature>
<evidence type="ECO:0000313" key="12">
    <source>
        <dbReference type="EMBL" id="EGD73608.1"/>
    </source>
</evidence>
<dbReference type="PANTHER" id="PTHR44899">
    <property type="entry name" value="CAMK FAMILY PROTEIN KINASE"/>
    <property type="match status" value="1"/>
</dbReference>
<dbReference type="Gene3D" id="1.10.510.10">
    <property type="entry name" value="Transferase(Phosphotransferase) domain 1"/>
    <property type="match status" value="1"/>
</dbReference>
<dbReference type="OrthoDB" id="248923at2759"/>
<reference evidence="12" key="1">
    <citation type="submission" date="2009-08" db="EMBL/GenBank/DDBJ databases">
        <title>Annotation of Salpingoeca rosetta.</title>
        <authorList>
            <consortium name="The Broad Institute Genome Sequencing Platform"/>
            <person name="Russ C."/>
            <person name="Cuomo C."/>
            <person name="Burger G."/>
            <person name="Gray M.W."/>
            <person name="Holland P.W.H."/>
            <person name="King N."/>
            <person name="Lang F.B.F."/>
            <person name="Roger A.J."/>
            <person name="Ruiz-Trillo I."/>
            <person name="Young S.K."/>
            <person name="Zeng Q."/>
            <person name="Gargeya S."/>
            <person name="Alvarado L."/>
            <person name="Berlin A."/>
            <person name="Chapman S.B."/>
            <person name="Chen Z."/>
            <person name="Freedman E."/>
            <person name="Gellesch M."/>
            <person name="Goldberg J."/>
            <person name="Griggs A."/>
            <person name="Gujja S."/>
            <person name="Heilman E."/>
            <person name="Heiman D."/>
            <person name="Howarth C."/>
            <person name="Mehta T."/>
            <person name="Neiman D."/>
            <person name="Pearson M."/>
            <person name="Roberts A."/>
            <person name="Saif S."/>
            <person name="Shea T."/>
            <person name="Shenoy N."/>
            <person name="Sisk P."/>
            <person name="Stolte C."/>
            <person name="Sykes S."/>
            <person name="White J."/>
            <person name="Yandava C."/>
            <person name="Haas B."/>
            <person name="Nusbaum C."/>
            <person name="Birren B."/>
        </authorList>
    </citation>
    <scope>NUCLEOTIDE SEQUENCE [LARGE SCALE GENOMIC DNA]</scope>
    <source>
        <strain evidence="12">ATCC 50818</strain>
    </source>
</reference>
<evidence type="ECO:0000256" key="9">
    <source>
        <dbReference type="PROSITE-ProRule" id="PRU10141"/>
    </source>
</evidence>
<proteinExistence type="predicted"/>
<dbReference type="GO" id="GO:0004674">
    <property type="term" value="F:protein serine/threonine kinase activity"/>
    <property type="evidence" value="ECO:0007669"/>
    <property type="project" value="UniProtKB-KW"/>
</dbReference>
<dbReference type="eggNOG" id="KOG0589">
    <property type="taxonomic scope" value="Eukaryota"/>
</dbReference>
<dbReference type="STRING" id="946362.F2UA33"/>
<evidence type="ECO:0000256" key="4">
    <source>
        <dbReference type="ARBA" id="ARBA00022741"/>
    </source>
</evidence>
<keyword evidence="2" id="KW-0723">Serine/threonine-protein kinase</keyword>
<evidence type="ECO:0000256" key="1">
    <source>
        <dbReference type="ARBA" id="ARBA00012513"/>
    </source>
</evidence>
<dbReference type="AlphaFoldDB" id="F2UA33"/>
<dbReference type="EC" id="2.7.11.1" evidence="1"/>
<organism evidence="13">
    <name type="scientific">Salpingoeca rosetta (strain ATCC 50818 / BSB-021)</name>
    <dbReference type="NCBI Taxonomy" id="946362"/>
    <lineage>
        <taxon>Eukaryota</taxon>
        <taxon>Choanoflagellata</taxon>
        <taxon>Craspedida</taxon>
        <taxon>Salpingoecidae</taxon>
        <taxon>Salpingoeca</taxon>
    </lineage>
</organism>
<keyword evidence="4 9" id="KW-0547">Nucleotide-binding</keyword>
<keyword evidence="6 9" id="KW-0067">ATP-binding</keyword>
<dbReference type="RefSeq" id="XP_004993889.1">
    <property type="nucleotide sequence ID" value="XM_004993832.1"/>
</dbReference>
<evidence type="ECO:0000259" key="11">
    <source>
        <dbReference type="PROSITE" id="PS50011"/>
    </source>
</evidence>
<comment type="catalytic activity">
    <reaction evidence="7">
        <text>L-threonyl-[protein] + ATP = O-phospho-L-threonyl-[protein] + ADP + H(+)</text>
        <dbReference type="Rhea" id="RHEA:46608"/>
        <dbReference type="Rhea" id="RHEA-COMP:11060"/>
        <dbReference type="Rhea" id="RHEA-COMP:11605"/>
        <dbReference type="ChEBI" id="CHEBI:15378"/>
        <dbReference type="ChEBI" id="CHEBI:30013"/>
        <dbReference type="ChEBI" id="CHEBI:30616"/>
        <dbReference type="ChEBI" id="CHEBI:61977"/>
        <dbReference type="ChEBI" id="CHEBI:456216"/>
        <dbReference type="EC" id="2.7.11.1"/>
    </reaction>
</comment>
<dbReference type="SUPFAM" id="SSF56112">
    <property type="entry name" value="Protein kinase-like (PK-like)"/>
    <property type="match status" value="1"/>
</dbReference>
<dbReference type="PROSITE" id="PS50011">
    <property type="entry name" value="PROTEIN_KINASE_DOM"/>
    <property type="match status" value="1"/>
</dbReference>
<dbReference type="InterPro" id="IPR011009">
    <property type="entry name" value="Kinase-like_dom_sf"/>
</dbReference>
<evidence type="ECO:0000256" key="7">
    <source>
        <dbReference type="ARBA" id="ARBA00047899"/>
    </source>
</evidence>
<evidence type="ECO:0000256" key="3">
    <source>
        <dbReference type="ARBA" id="ARBA00022679"/>
    </source>
</evidence>
<dbReference type="KEGG" id="sre:PTSG_05317"/>
<dbReference type="Pfam" id="PF00069">
    <property type="entry name" value="Pkinase"/>
    <property type="match status" value="1"/>
</dbReference>
<evidence type="ECO:0000256" key="5">
    <source>
        <dbReference type="ARBA" id="ARBA00022777"/>
    </source>
</evidence>
<feature type="domain" description="Protein kinase" evidence="11">
    <location>
        <begin position="13"/>
        <end position="274"/>
    </location>
</feature>
<keyword evidence="13" id="KW-1185">Reference proteome</keyword>
<protein>
    <recommendedName>
        <fullName evidence="1">non-specific serine/threonine protein kinase</fullName>
        <ecNumber evidence="1">2.7.11.1</ecNumber>
    </recommendedName>
</protein>
<feature type="binding site" evidence="9">
    <location>
        <position position="42"/>
    </location>
    <ligand>
        <name>ATP</name>
        <dbReference type="ChEBI" id="CHEBI:30616"/>
    </ligand>
</feature>
<evidence type="ECO:0000256" key="10">
    <source>
        <dbReference type="SAM" id="MobiDB-lite"/>
    </source>
</evidence>
<feature type="compositionally biased region" description="Basic and acidic residues" evidence="10">
    <location>
        <begin position="372"/>
        <end position="382"/>
    </location>
</feature>
<dbReference type="PROSITE" id="PS00108">
    <property type="entry name" value="PROTEIN_KINASE_ST"/>
    <property type="match status" value="1"/>
</dbReference>
<dbReference type="Proteomes" id="UP000007799">
    <property type="component" value="Unassembled WGS sequence"/>
</dbReference>
<dbReference type="InParanoid" id="F2UA33"/>
<evidence type="ECO:0000256" key="2">
    <source>
        <dbReference type="ARBA" id="ARBA00022527"/>
    </source>
</evidence>
<dbReference type="EMBL" id="GL832966">
    <property type="protein sequence ID" value="EGD73608.1"/>
    <property type="molecule type" value="Genomic_DNA"/>
</dbReference>
<dbReference type="PANTHER" id="PTHR44899:SF3">
    <property type="entry name" value="SERINE_THREONINE-PROTEIN KINASE NEK1"/>
    <property type="match status" value="1"/>
</dbReference>
<dbReference type="InterPro" id="IPR008271">
    <property type="entry name" value="Ser/Thr_kinase_AS"/>
</dbReference>
<dbReference type="Gene3D" id="3.30.200.20">
    <property type="entry name" value="Phosphorylase Kinase, domain 1"/>
    <property type="match status" value="1"/>
</dbReference>
<name>F2UA33_SALR5</name>
<dbReference type="GO" id="GO:0005524">
    <property type="term" value="F:ATP binding"/>
    <property type="evidence" value="ECO:0007669"/>
    <property type="project" value="UniProtKB-UniRule"/>
</dbReference>